<organism evidence="2 3">
    <name type="scientific">Enterocloster hominis</name>
    <name type="common">ex Liu et al. 2021</name>
    <dbReference type="NCBI Taxonomy" id="2763663"/>
    <lineage>
        <taxon>Bacteria</taxon>
        <taxon>Bacillati</taxon>
        <taxon>Bacillota</taxon>
        <taxon>Clostridia</taxon>
        <taxon>Lachnospirales</taxon>
        <taxon>Lachnospiraceae</taxon>
        <taxon>Enterocloster</taxon>
    </lineage>
</organism>
<dbReference type="RefSeq" id="WP_262427076.1">
    <property type="nucleotide sequence ID" value="NZ_JACRTJ010000010.1"/>
</dbReference>
<dbReference type="Proteomes" id="UP000647491">
    <property type="component" value="Unassembled WGS sequence"/>
</dbReference>
<sequence length="537" mass="60777">MKFRRKLAAFTAACVLGTASFTGMEAEAAEIPEYMRSVTYFGDEWPINYWNSEDKNMEENMARIAADGFNSLILVIPWREFQPSEVGSYFNERAFARLDQVMDCAERHGLGVVLRLGYVWDYLGATETPKRFAAITKDDGPERKLWLEYSKKVYETAAAHENFWGGFITWEDFWNYTENMGRDMAMSSRIRMAKDCGYQAYLEKNYTLDQVRGFYGPKLETFEQVYIPYKDHPSAELFYEFYDHFLTELTTETQAVFPGLSLEIRADGDIVYDGMGGKKYYSHSATYPCPGADYAALMYSVSMGQENTGNKISASTALEAMTRNLDSIYAAAGKPLYIEQLLYMDSTEAFSHNTQVEDEQVGEFVRNLAPVLSGRTNGYGLWVYRNYVNNAVYNSQFALDQEGWSFSGDSRIEERNGSKAAVIGKKGSISQDLDGRIPGSSRIHVEFYAEAENGGASVTVRLGGDEQTIHVGEGKTYRMEFASLPRYTFSITAERRIHVDDIRVYTYEQNGRIYERDGSAGDLAGDFRTLNGELAAE</sequence>
<dbReference type="SUPFAM" id="SSF51445">
    <property type="entry name" value="(Trans)glycosidases"/>
    <property type="match status" value="1"/>
</dbReference>
<evidence type="ECO:0000256" key="1">
    <source>
        <dbReference type="SAM" id="SignalP"/>
    </source>
</evidence>
<evidence type="ECO:0000313" key="2">
    <source>
        <dbReference type="EMBL" id="MBC8598471.1"/>
    </source>
</evidence>
<gene>
    <name evidence="2" type="ORF">H8708_04365</name>
</gene>
<dbReference type="InterPro" id="IPR017853">
    <property type="entry name" value="GH"/>
</dbReference>
<evidence type="ECO:0000313" key="3">
    <source>
        <dbReference type="Proteomes" id="UP000647491"/>
    </source>
</evidence>
<dbReference type="EMBL" id="JACRTJ010000010">
    <property type="protein sequence ID" value="MBC8598471.1"/>
    <property type="molecule type" value="Genomic_DNA"/>
</dbReference>
<accession>A0ABR7NQT7</accession>
<evidence type="ECO:0008006" key="4">
    <source>
        <dbReference type="Google" id="ProtNLM"/>
    </source>
</evidence>
<feature type="chain" id="PRO_5046463832" description="Cellulase (Glycosyl hydrolase family 5)" evidence="1">
    <location>
        <begin position="29"/>
        <end position="537"/>
    </location>
</feature>
<protein>
    <recommendedName>
        <fullName evidence="4">Cellulase (Glycosyl hydrolase family 5)</fullName>
    </recommendedName>
</protein>
<reference evidence="2 3" key="1">
    <citation type="submission" date="2020-08" db="EMBL/GenBank/DDBJ databases">
        <title>Genome public.</title>
        <authorList>
            <person name="Liu C."/>
            <person name="Sun Q."/>
        </authorList>
    </citation>
    <scope>NUCLEOTIDE SEQUENCE [LARGE SCALE GENOMIC DNA]</scope>
    <source>
        <strain evidence="2 3">BX10</strain>
    </source>
</reference>
<dbReference type="Gene3D" id="3.20.20.80">
    <property type="entry name" value="Glycosidases"/>
    <property type="match status" value="1"/>
</dbReference>
<proteinExistence type="predicted"/>
<feature type="signal peptide" evidence="1">
    <location>
        <begin position="1"/>
        <end position="28"/>
    </location>
</feature>
<comment type="caution">
    <text evidence="2">The sequence shown here is derived from an EMBL/GenBank/DDBJ whole genome shotgun (WGS) entry which is preliminary data.</text>
</comment>
<keyword evidence="3" id="KW-1185">Reference proteome</keyword>
<keyword evidence="1" id="KW-0732">Signal</keyword>
<name>A0ABR7NQT7_9FIRM</name>